<keyword evidence="2" id="KW-1185">Reference proteome</keyword>
<reference evidence="1 2" key="1">
    <citation type="journal article" date="2016" name="Int. J. Syst. Evol. Microbiol.">
        <title>Acidipila dinghuensis sp. nov., an acidobacterium isolated from forest soil.</title>
        <authorList>
            <person name="Jiang Y.W."/>
            <person name="Wang J."/>
            <person name="Chen M.H."/>
            <person name="Lv Y.Y."/>
            <person name="Qiu L.H."/>
        </authorList>
    </citation>
    <scope>NUCLEOTIDE SEQUENCE [LARGE SCALE GENOMIC DNA]</scope>
    <source>
        <strain evidence="1 2">DHOF10</strain>
    </source>
</reference>
<protein>
    <submittedName>
        <fullName evidence="1">Uncharacterized protein</fullName>
    </submittedName>
</protein>
<name>A0A4Q1SD33_9BACT</name>
<organism evidence="1 2">
    <name type="scientific">Silvibacterium dinghuense</name>
    <dbReference type="NCBI Taxonomy" id="1560006"/>
    <lineage>
        <taxon>Bacteria</taxon>
        <taxon>Pseudomonadati</taxon>
        <taxon>Acidobacteriota</taxon>
        <taxon>Terriglobia</taxon>
        <taxon>Terriglobales</taxon>
        <taxon>Acidobacteriaceae</taxon>
        <taxon>Silvibacterium</taxon>
    </lineage>
</organism>
<dbReference type="EMBL" id="SDMK01000002">
    <property type="protein sequence ID" value="RXS95126.1"/>
    <property type="molecule type" value="Genomic_DNA"/>
</dbReference>
<dbReference type="AlphaFoldDB" id="A0A4Q1SD33"/>
<sequence>MVTWKRHRTSTALGGLAPTLRKVTPTMDPVIDLRHFSRPDASPQQKELLTLISDQLESYIFYGLHPAVDSTIHQASLVYLFDGRAANVVSMFPTEDGLAGLTGERLQVHYAKAGLEEWLPLDRFRAFIRRERELLLRSCGPVIEANIARQGGDL</sequence>
<gene>
    <name evidence="1" type="ORF">ESZ00_10975</name>
</gene>
<comment type="caution">
    <text evidence="1">The sequence shown here is derived from an EMBL/GenBank/DDBJ whole genome shotgun (WGS) entry which is preliminary data.</text>
</comment>
<dbReference type="Proteomes" id="UP000290253">
    <property type="component" value="Unassembled WGS sequence"/>
</dbReference>
<evidence type="ECO:0000313" key="2">
    <source>
        <dbReference type="Proteomes" id="UP000290253"/>
    </source>
</evidence>
<accession>A0A4Q1SD33</accession>
<evidence type="ECO:0000313" key="1">
    <source>
        <dbReference type="EMBL" id="RXS95126.1"/>
    </source>
</evidence>
<dbReference type="RefSeq" id="WP_129208294.1">
    <property type="nucleotide sequence ID" value="NZ_BMGU01000003.1"/>
</dbReference>
<proteinExistence type="predicted"/>